<feature type="region of interest" description="Disordered" evidence="1">
    <location>
        <begin position="244"/>
        <end position="323"/>
    </location>
</feature>
<dbReference type="AlphaFoldDB" id="A0A5J4TUP6"/>
<sequence length="323" mass="38245">MQFDKLSGIYSKTGFPTIQKREQREEIVRVTEDLSVLGLKRRGNSIRRETAGRIRRKHNRINTSRTGQMYFDRTDHMQHSKQWGKSINIEQCCLNTAFPNLLRTCTSNGPNENTKRVRHKITELRQRFALVALVRRKIARINFDDNENFRSFWKNYSPRKMQNRTKTVDQLSRLDFGLGKDEYKDDISKKTGITILIKEIYQPIRERSPDQDQVSSINNRQTEFSNSPSKRYFPLLKTNRLRKNESFEEKRMEREYDSNQRNPSRALLLARSDNEELRYDSRSENSRSSDGIRRIPEGLGSDSGTTNRRYFSPTWRMEQGTEE</sequence>
<evidence type="ECO:0000256" key="1">
    <source>
        <dbReference type="SAM" id="MobiDB-lite"/>
    </source>
</evidence>
<feature type="compositionally biased region" description="Basic and acidic residues" evidence="1">
    <location>
        <begin position="272"/>
        <end position="296"/>
    </location>
</feature>
<protein>
    <submittedName>
        <fullName evidence="2">Uncharacterized protein</fullName>
    </submittedName>
</protein>
<feature type="region of interest" description="Disordered" evidence="1">
    <location>
        <begin position="207"/>
        <end position="230"/>
    </location>
</feature>
<comment type="caution">
    <text evidence="2">The sequence shown here is derived from an EMBL/GenBank/DDBJ whole genome shotgun (WGS) entry which is preliminary data.</text>
</comment>
<dbReference type="EMBL" id="SNRW01025294">
    <property type="protein sequence ID" value="KAA6361623.1"/>
    <property type="molecule type" value="Genomic_DNA"/>
</dbReference>
<dbReference type="Proteomes" id="UP000324800">
    <property type="component" value="Unassembled WGS sequence"/>
</dbReference>
<organism evidence="2 3">
    <name type="scientific">Streblomastix strix</name>
    <dbReference type="NCBI Taxonomy" id="222440"/>
    <lineage>
        <taxon>Eukaryota</taxon>
        <taxon>Metamonada</taxon>
        <taxon>Preaxostyla</taxon>
        <taxon>Oxymonadida</taxon>
        <taxon>Streblomastigidae</taxon>
        <taxon>Streblomastix</taxon>
    </lineage>
</organism>
<feature type="compositionally biased region" description="Polar residues" evidence="1">
    <location>
        <begin position="211"/>
        <end position="229"/>
    </location>
</feature>
<reference evidence="2 3" key="1">
    <citation type="submission" date="2019-03" db="EMBL/GenBank/DDBJ databases">
        <title>Single cell metagenomics reveals metabolic interactions within the superorganism composed of flagellate Streblomastix strix and complex community of Bacteroidetes bacteria on its surface.</title>
        <authorList>
            <person name="Treitli S.C."/>
            <person name="Kolisko M."/>
            <person name="Husnik F."/>
            <person name="Keeling P."/>
            <person name="Hampl V."/>
        </authorList>
    </citation>
    <scope>NUCLEOTIDE SEQUENCE [LARGE SCALE GENOMIC DNA]</scope>
    <source>
        <strain evidence="2">ST1C</strain>
    </source>
</reference>
<evidence type="ECO:0000313" key="3">
    <source>
        <dbReference type="Proteomes" id="UP000324800"/>
    </source>
</evidence>
<name>A0A5J4TUP6_9EUKA</name>
<feature type="non-terminal residue" evidence="2">
    <location>
        <position position="323"/>
    </location>
</feature>
<evidence type="ECO:0000313" key="2">
    <source>
        <dbReference type="EMBL" id="KAA6361623.1"/>
    </source>
</evidence>
<accession>A0A5J4TUP6</accession>
<gene>
    <name evidence="2" type="ORF">EZS28_042849</name>
</gene>
<feature type="compositionally biased region" description="Basic and acidic residues" evidence="1">
    <location>
        <begin position="244"/>
        <end position="258"/>
    </location>
</feature>
<proteinExistence type="predicted"/>